<dbReference type="EnsemblPlants" id="TuG1812G0400000478.01.T01">
    <property type="protein sequence ID" value="TuG1812G0400000478.01.T01.cds393354"/>
    <property type="gene ID" value="TuG1812G0400000478.01"/>
</dbReference>
<protein>
    <submittedName>
        <fullName evidence="2">Uncharacterized protein</fullName>
    </submittedName>
</protein>
<dbReference type="Proteomes" id="UP000015106">
    <property type="component" value="Chromosome 4"/>
</dbReference>
<evidence type="ECO:0000313" key="3">
    <source>
        <dbReference type="Proteomes" id="UP000015106"/>
    </source>
</evidence>
<proteinExistence type="predicted"/>
<evidence type="ECO:0000313" key="2">
    <source>
        <dbReference type="EnsemblPlants" id="TuG1812G0400000478.01.T01.cds393354"/>
    </source>
</evidence>
<reference evidence="3" key="1">
    <citation type="journal article" date="2013" name="Nature">
        <title>Draft genome of the wheat A-genome progenitor Triticum urartu.</title>
        <authorList>
            <person name="Ling H.Q."/>
            <person name="Zhao S."/>
            <person name="Liu D."/>
            <person name="Wang J."/>
            <person name="Sun H."/>
            <person name="Zhang C."/>
            <person name="Fan H."/>
            <person name="Li D."/>
            <person name="Dong L."/>
            <person name="Tao Y."/>
            <person name="Gao C."/>
            <person name="Wu H."/>
            <person name="Li Y."/>
            <person name="Cui Y."/>
            <person name="Guo X."/>
            <person name="Zheng S."/>
            <person name="Wang B."/>
            <person name="Yu K."/>
            <person name="Liang Q."/>
            <person name="Yang W."/>
            <person name="Lou X."/>
            <person name="Chen J."/>
            <person name="Feng M."/>
            <person name="Jian J."/>
            <person name="Zhang X."/>
            <person name="Luo G."/>
            <person name="Jiang Y."/>
            <person name="Liu J."/>
            <person name="Wang Z."/>
            <person name="Sha Y."/>
            <person name="Zhang B."/>
            <person name="Wu H."/>
            <person name="Tang D."/>
            <person name="Shen Q."/>
            <person name="Xue P."/>
            <person name="Zou S."/>
            <person name="Wang X."/>
            <person name="Liu X."/>
            <person name="Wang F."/>
            <person name="Yang Y."/>
            <person name="An X."/>
            <person name="Dong Z."/>
            <person name="Zhang K."/>
            <person name="Zhang X."/>
            <person name="Luo M.C."/>
            <person name="Dvorak J."/>
            <person name="Tong Y."/>
            <person name="Wang J."/>
            <person name="Yang H."/>
            <person name="Li Z."/>
            <person name="Wang D."/>
            <person name="Zhang A."/>
            <person name="Wang J."/>
        </authorList>
    </citation>
    <scope>NUCLEOTIDE SEQUENCE</scope>
    <source>
        <strain evidence="3">cv. G1812</strain>
    </source>
</reference>
<evidence type="ECO:0000256" key="1">
    <source>
        <dbReference type="SAM" id="MobiDB-lite"/>
    </source>
</evidence>
<accession>A0A8R7Q1X4</accession>
<name>A0A8R7Q1X4_TRIUA</name>
<feature type="compositionally biased region" description="Low complexity" evidence="1">
    <location>
        <begin position="31"/>
        <end position="44"/>
    </location>
</feature>
<reference evidence="2" key="3">
    <citation type="submission" date="2022-06" db="UniProtKB">
        <authorList>
            <consortium name="EnsemblPlants"/>
        </authorList>
    </citation>
    <scope>IDENTIFICATION</scope>
</reference>
<organism evidence="2 3">
    <name type="scientific">Triticum urartu</name>
    <name type="common">Red wild einkorn</name>
    <name type="synonym">Crithodium urartu</name>
    <dbReference type="NCBI Taxonomy" id="4572"/>
    <lineage>
        <taxon>Eukaryota</taxon>
        <taxon>Viridiplantae</taxon>
        <taxon>Streptophyta</taxon>
        <taxon>Embryophyta</taxon>
        <taxon>Tracheophyta</taxon>
        <taxon>Spermatophyta</taxon>
        <taxon>Magnoliopsida</taxon>
        <taxon>Liliopsida</taxon>
        <taxon>Poales</taxon>
        <taxon>Poaceae</taxon>
        <taxon>BOP clade</taxon>
        <taxon>Pooideae</taxon>
        <taxon>Triticodae</taxon>
        <taxon>Triticeae</taxon>
        <taxon>Triticinae</taxon>
        <taxon>Triticum</taxon>
    </lineage>
</organism>
<keyword evidence="3" id="KW-1185">Reference proteome</keyword>
<dbReference type="Gramene" id="TuG1812G0400000478.01.T01">
    <property type="protein sequence ID" value="TuG1812G0400000478.01.T01.cds393354"/>
    <property type="gene ID" value="TuG1812G0400000478.01"/>
</dbReference>
<dbReference type="AlphaFoldDB" id="A0A8R7Q1X4"/>
<feature type="region of interest" description="Disordered" evidence="1">
    <location>
        <begin position="29"/>
        <end position="74"/>
    </location>
</feature>
<sequence length="141" mass="13910">MQEDTTTMCLEVRLGSSQWPRMVMWVSNDGSSSSSSVSPSPSRSTLPAPGMEMDVRDGSFVPSPPSSSVSSGALGSPSLHVLSLSGLQAKPPGAGAAGPAAAAAAAPAPAAAACLVASTAHASTAAARISDTRAMTVLVML</sequence>
<reference evidence="2" key="2">
    <citation type="submission" date="2018-03" db="EMBL/GenBank/DDBJ databases">
        <title>The Triticum urartu genome reveals the dynamic nature of wheat genome evolution.</title>
        <authorList>
            <person name="Ling H."/>
            <person name="Ma B."/>
            <person name="Shi X."/>
            <person name="Liu H."/>
            <person name="Dong L."/>
            <person name="Sun H."/>
            <person name="Cao Y."/>
            <person name="Gao Q."/>
            <person name="Zheng S."/>
            <person name="Li Y."/>
            <person name="Yu Y."/>
            <person name="Du H."/>
            <person name="Qi M."/>
            <person name="Li Y."/>
            <person name="Yu H."/>
            <person name="Cui Y."/>
            <person name="Wang N."/>
            <person name="Chen C."/>
            <person name="Wu H."/>
            <person name="Zhao Y."/>
            <person name="Zhang J."/>
            <person name="Li Y."/>
            <person name="Zhou W."/>
            <person name="Zhang B."/>
            <person name="Hu W."/>
            <person name="Eijk M."/>
            <person name="Tang J."/>
            <person name="Witsenboer H."/>
            <person name="Zhao S."/>
            <person name="Li Z."/>
            <person name="Zhang A."/>
            <person name="Wang D."/>
            <person name="Liang C."/>
        </authorList>
    </citation>
    <scope>NUCLEOTIDE SEQUENCE [LARGE SCALE GENOMIC DNA]</scope>
    <source>
        <strain evidence="2">cv. G1812</strain>
    </source>
</reference>